<comment type="caution">
    <text evidence="2">The sequence shown here is derived from an EMBL/GenBank/DDBJ whole genome shotgun (WGS) entry which is preliminary data.</text>
</comment>
<reference evidence="2" key="1">
    <citation type="submission" date="2022-08" db="EMBL/GenBank/DDBJ databases">
        <authorList>
            <consortium name="DOE Joint Genome Institute"/>
            <person name="Min B."/>
            <person name="Riley R."/>
            <person name="Sierra-Patev S."/>
            <person name="Naranjo-Ortiz M."/>
            <person name="Looney B."/>
            <person name="Konkel Z."/>
            <person name="Slot J.C."/>
            <person name="Sakamoto Y."/>
            <person name="Steenwyk J.L."/>
            <person name="Rokas A."/>
            <person name="Carro J."/>
            <person name="Camarero S."/>
            <person name="Ferreira P."/>
            <person name="Molpeceres G."/>
            <person name="Ruiz-Duenas F.J."/>
            <person name="Serrano A."/>
            <person name="Henrissat B."/>
            <person name="Drula E."/>
            <person name="Hughes K.W."/>
            <person name="Mata J.L."/>
            <person name="Ishikawa N.K."/>
            <person name="Vargas-Isla R."/>
            <person name="Ushijima S."/>
            <person name="Smith C.A."/>
            <person name="Ahrendt S."/>
            <person name="Andreopoulos W."/>
            <person name="He G."/>
            <person name="Labutti K."/>
            <person name="Lipzen A."/>
            <person name="Ng V."/>
            <person name="Sandor L."/>
            <person name="Barry K."/>
            <person name="Martinez A.T."/>
            <person name="Xiao Y."/>
            <person name="Gibbons J.G."/>
            <person name="Terashima K."/>
            <person name="Hibbett D.S."/>
            <person name="Grigoriev I.V."/>
        </authorList>
    </citation>
    <scope>NUCLEOTIDE SEQUENCE</scope>
    <source>
        <strain evidence="2">TFB9207</strain>
    </source>
</reference>
<name>A0AA38U6B2_9AGAR</name>
<feature type="region of interest" description="Disordered" evidence="1">
    <location>
        <begin position="23"/>
        <end position="54"/>
    </location>
</feature>
<keyword evidence="3" id="KW-1185">Reference proteome</keyword>
<dbReference type="Proteomes" id="UP001163846">
    <property type="component" value="Unassembled WGS sequence"/>
</dbReference>
<accession>A0AA38U6B2</accession>
<evidence type="ECO:0000313" key="3">
    <source>
        <dbReference type="Proteomes" id="UP001163846"/>
    </source>
</evidence>
<feature type="compositionally biased region" description="Polar residues" evidence="1">
    <location>
        <begin position="28"/>
        <end position="40"/>
    </location>
</feature>
<dbReference type="EMBL" id="MU806762">
    <property type="protein sequence ID" value="KAJ3833142.1"/>
    <property type="molecule type" value="Genomic_DNA"/>
</dbReference>
<proteinExistence type="predicted"/>
<organism evidence="2 3">
    <name type="scientific">Lentinula raphanica</name>
    <dbReference type="NCBI Taxonomy" id="153919"/>
    <lineage>
        <taxon>Eukaryota</taxon>
        <taxon>Fungi</taxon>
        <taxon>Dikarya</taxon>
        <taxon>Basidiomycota</taxon>
        <taxon>Agaricomycotina</taxon>
        <taxon>Agaricomycetes</taxon>
        <taxon>Agaricomycetidae</taxon>
        <taxon>Agaricales</taxon>
        <taxon>Marasmiineae</taxon>
        <taxon>Omphalotaceae</taxon>
        <taxon>Lentinula</taxon>
    </lineage>
</organism>
<protein>
    <submittedName>
        <fullName evidence="2">Uncharacterized protein</fullName>
    </submittedName>
</protein>
<gene>
    <name evidence="2" type="ORF">F5878DRAFT_665911</name>
</gene>
<dbReference type="AlphaFoldDB" id="A0AA38U6B2"/>
<evidence type="ECO:0000256" key="1">
    <source>
        <dbReference type="SAM" id="MobiDB-lite"/>
    </source>
</evidence>
<sequence length="292" mass="32724">MNSVRICLLFTCTAHSDLHKTLALPPQAGSSKKSSTARSKPYSKSKQRISKQIDHGRNKFEPVSSFIMPPSLPAWVEASRKVGEHFHDNQSPRKGVLRGYLLPDPCMLGAMSPKLSQPFLKMYLKLRRLLHYRLRKIGVVSASLSNAEWRKILGLGTLKETAGTKSSEDRVTLVKILQQTSSESGWDVDFTKLDNVIPEWEGQQFEADLPTQICREILDEIIHLSFKSKLLLADRFLYKIDPSYIDEVTEEGQILDDLAAVDTRERSMKVATLPGVLTGHMGFSSPNPASCQ</sequence>
<evidence type="ECO:0000313" key="2">
    <source>
        <dbReference type="EMBL" id="KAJ3833142.1"/>
    </source>
</evidence>